<comment type="caution">
    <text evidence="1">The sequence shown here is derived from an EMBL/GenBank/DDBJ whole genome shotgun (WGS) entry which is preliminary data.</text>
</comment>
<keyword evidence="2" id="KW-1185">Reference proteome</keyword>
<dbReference type="GeneID" id="59351593"/>
<sequence>MRQVEFRGSLRTSDVLQHCFARCSPTVTSISLMEIKIQPLLLVGNSFAMGNLDQISPTELILGGSALQWLTSPSSPFVWSRLTTLAIASTDFAKLEVSPLNVLFSSIQRLHVYQLLGYNLSAISRTFAKVMEAAILRVLELTVHHDRLLALEIFLSLCHTFQMHTLVIHIGSFQVHDDWLQMIRDKVDNETEKWFMEQRLRRLEIELTGPFLPSRSRSALARLEECFPRSKAIAPEGVHLSRVVDLEDEDEDGEV</sequence>
<gene>
    <name evidence="1" type="ORF">MIND_01259300</name>
</gene>
<dbReference type="AlphaFoldDB" id="A0A8H6S339"/>
<dbReference type="EMBL" id="JACAZF010000013">
    <property type="protein sequence ID" value="KAF7291161.1"/>
    <property type="molecule type" value="Genomic_DNA"/>
</dbReference>
<evidence type="ECO:0000313" key="1">
    <source>
        <dbReference type="EMBL" id="KAF7291161.1"/>
    </source>
</evidence>
<name>A0A8H6S339_9AGAR</name>
<reference evidence="1" key="1">
    <citation type="submission" date="2020-05" db="EMBL/GenBank/DDBJ databases">
        <title>Mycena genomes resolve the evolution of fungal bioluminescence.</title>
        <authorList>
            <person name="Tsai I.J."/>
        </authorList>
    </citation>
    <scope>NUCLEOTIDE SEQUENCE</scope>
    <source>
        <strain evidence="1">171206Taipei</strain>
    </source>
</reference>
<proteinExistence type="predicted"/>
<accession>A0A8H6S339</accession>
<protein>
    <submittedName>
        <fullName evidence="1">Uncharacterized protein</fullName>
    </submittedName>
</protein>
<organism evidence="1 2">
    <name type="scientific">Mycena indigotica</name>
    <dbReference type="NCBI Taxonomy" id="2126181"/>
    <lineage>
        <taxon>Eukaryota</taxon>
        <taxon>Fungi</taxon>
        <taxon>Dikarya</taxon>
        <taxon>Basidiomycota</taxon>
        <taxon>Agaricomycotina</taxon>
        <taxon>Agaricomycetes</taxon>
        <taxon>Agaricomycetidae</taxon>
        <taxon>Agaricales</taxon>
        <taxon>Marasmiineae</taxon>
        <taxon>Mycenaceae</taxon>
        <taxon>Mycena</taxon>
    </lineage>
</organism>
<evidence type="ECO:0000313" key="2">
    <source>
        <dbReference type="Proteomes" id="UP000636479"/>
    </source>
</evidence>
<dbReference type="RefSeq" id="XP_037214283.1">
    <property type="nucleotide sequence ID" value="XM_037369077.1"/>
</dbReference>
<dbReference type="Proteomes" id="UP000636479">
    <property type="component" value="Unassembled WGS sequence"/>
</dbReference>